<feature type="region of interest" description="Disordered" evidence="9">
    <location>
        <begin position="1097"/>
        <end position="1123"/>
    </location>
</feature>
<reference evidence="13" key="1">
    <citation type="submission" date="2025-08" db="UniProtKB">
        <authorList>
            <consortium name="Ensembl"/>
        </authorList>
    </citation>
    <scope>IDENTIFICATION</scope>
</reference>
<dbReference type="InterPro" id="IPR013106">
    <property type="entry name" value="Ig_V-set"/>
</dbReference>
<feature type="domain" description="Ig-like" evidence="12">
    <location>
        <begin position="263"/>
        <end position="378"/>
    </location>
</feature>
<keyword evidence="2 10" id="KW-0812">Transmembrane</keyword>
<protein>
    <submittedName>
        <fullName evidence="13">CD101 molecule</fullName>
    </submittedName>
</protein>
<keyword evidence="7" id="KW-1015">Disulfide bond</keyword>
<keyword evidence="4" id="KW-0677">Repeat</keyword>
<dbReference type="FunFam" id="2.60.40.10:FF:000491">
    <property type="entry name" value="Immunoglobulin superfamily, member 3"/>
    <property type="match status" value="1"/>
</dbReference>
<evidence type="ECO:0000256" key="3">
    <source>
        <dbReference type="ARBA" id="ARBA00022729"/>
    </source>
</evidence>
<evidence type="ECO:0000259" key="12">
    <source>
        <dbReference type="PROSITE" id="PS50835"/>
    </source>
</evidence>
<dbReference type="PROSITE" id="PS50835">
    <property type="entry name" value="IG_LIKE"/>
    <property type="match status" value="8"/>
</dbReference>
<dbReference type="PANTHER" id="PTHR12207:SF32">
    <property type="entry name" value="IG-LIKE DOMAIN-CONTAINING PROTEIN"/>
    <property type="match status" value="1"/>
</dbReference>
<dbReference type="InterPro" id="IPR007110">
    <property type="entry name" value="Ig-like_dom"/>
</dbReference>
<feature type="domain" description="Ig-like" evidence="12">
    <location>
        <begin position="514"/>
        <end position="617"/>
    </location>
</feature>
<dbReference type="InterPro" id="IPR003599">
    <property type="entry name" value="Ig_sub"/>
</dbReference>
<feature type="domain" description="Ig-like" evidence="12">
    <location>
        <begin position="898"/>
        <end position="1033"/>
    </location>
</feature>
<dbReference type="SMART" id="SM00409">
    <property type="entry name" value="IG"/>
    <property type="match status" value="8"/>
</dbReference>
<dbReference type="SMART" id="SM00406">
    <property type="entry name" value="IGv"/>
    <property type="match status" value="7"/>
</dbReference>
<name>A0A7M4FY05_CROPO</name>
<dbReference type="AlphaFoldDB" id="A0A7M4FY05"/>
<feature type="compositionally biased region" description="Basic and acidic residues" evidence="9">
    <location>
        <begin position="1109"/>
        <end position="1123"/>
    </location>
</feature>
<dbReference type="Proteomes" id="UP000594220">
    <property type="component" value="Unplaced"/>
</dbReference>
<dbReference type="GeneTree" id="ENSGT00940000161722"/>
<dbReference type="Gene3D" id="2.60.40.10">
    <property type="entry name" value="Immunoglobulins"/>
    <property type="match status" value="8"/>
</dbReference>
<dbReference type="SUPFAM" id="SSF48726">
    <property type="entry name" value="Immunoglobulin"/>
    <property type="match status" value="7"/>
</dbReference>
<evidence type="ECO:0000256" key="2">
    <source>
        <dbReference type="ARBA" id="ARBA00022692"/>
    </source>
</evidence>
<reference evidence="13" key="2">
    <citation type="submission" date="2025-09" db="UniProtKB">
        <authorList>
            <consortium name="Ensembl"/>
        </authorList>
    </citation>
    <scope>IDENTIFICATION</scope>
</reference>
<dbReference type="GO" id="GO:0016020">
    <property type="term" value="C:membrane"/>
    <property type="evidence" value="ECO:0007669"/>
    <property type="project" value="UniProtKB-SubCell"/>
</dbReference>
<feature type="chain" id="PRO_5029843255" evidence="11">
    <location>
        <begin position="20"/>
        <end position="1123"/>
    </location>
</feature>
<evidence type="ECO:0000256" key="1">
    <source>
        <dbReference type="ARBA" id="ARBA00004479"/>
    </source>
</evidence>
<evidence type="ECO:0000313" key="13">
    <source>
        <dbReference type="Ensembl" id="ENSCPRP00005016094.1"/>
    </source>
</evidence>
<dbReference type="InterPro" id="IPR036179">
    <property type="entry name" value="Ig-like_dom_sf"/>
</dbReference>
<keyword evidence="6 10" id="KW-0472">Membrane</keyword>
<feature type="signal peptide" evidence="11">
    <location>
        <begin position="1"/>
        <end position="19"/>
    </location>
</feature>
<organism evidence="13 14">
    <name type="scientific">Crocodylus porosus</name>
    <name type="common">Saltwater crocodile</name>
    <name type="synonym">Estuarine crocodile</name>
    <dbReference type="NCBI Taxonomy" id="8502"/>
    <lineage>
        <taxon>Eukaryota</taxon>
        <taxon>Metazoa</taxon>
        <taxon>Chordata</taxon>
        <taxon>Craniata</taxon>
        <taxon>Vertebrata</taxon>
        <taxon>Euteleostomi</taxon>
        <taxon>Archelosauria</taxon>
        <taxon>Archosauria</taxon>
        <taxon>Crocodylia</taxon>
        <taxon>Longirostres</taxon>
        <taxon>Crocodylidae</taxon>
        <taxon>Crocodylus</taxon>
    </lineage>
</organism>
<evidence type="ECO:0000313" key="14">
    <source>
        <dbReference type="Proteomes" id="UP000594220"/>
    </source>
</evidence>
<gene>
    <name evidence="13" type="primary">CD101</name>
</gene>
<evidence type="ECO:0000256" key="5">
    <source>
        <dbReference type="ARBA" id="ARBA00022989"/>
    </source>
</evidence>
<dbReference type="Ensembl" id="ENSCPRT00005018850.1">
    <property type="protein sequence ID" value="ENSCPRP00005016094.1"/>
    <property type="gene ID" value="ENSCPRG00005011239.1"/>
</dbReference>
<evidence type="ECO:0000256" key="4">
    <source>
        <dbReference type="ARBA" id="ARBA00022737"/>
    </source>
</evidence>
<comment type="subcellular location">
    <subcellularLocation>
        <location evidence="1">Membrane</location>
        <topology evidence="1">Single-pass type I membrane protein</topology>
    </subcellularLocation>
</comment>
<proteinExistence type="predicted"/>
<keyword evidence="8" id="KW-0393">Immunoglobulin domain</keyword>
<feature type="domain" description="Ig-like" evidence="12">
    <location>
        <begin position="6"/>
        <end position="126"/>
    </location>
</feature>
<feature type="domain" description="Ig-like" evidence="12">
    <location>
        <begin position="138"/>
        <end position="258"/>
    </location>
</feature>
<evidence type="ECO:0000256" key="10">
    <source>
        <dbReference type="SAM" id="Phobius"/>
    </source>
</evidence>
<dbReference type="Pfam" id="PF07686">
    <property type="entry name" value="V-set"/>
    <property type="match status" value="2"/>
</dbReference>
<evidence type="ECO:0000256" key="7">
    <source>
        <dbReference type="ARBA" id="ARBA00023157"/>
    </source>
</evidence>
<accession>A0A7M4FY05</accession>
<dbReference type="CDD" id="cd00099">
    <property type="entry name" value="IgV"/>
    <property type="match status" value="2"/>
</dbReference>
<keyword evidence="5 10" id="KW-1133">Transmembrane helix</keyword>
<evidence type="ECO:0000256" key="11">
    <source>
        <dbReference type="SAM" id="SignalP"/>
    </source>
</evidence>
<dbReference type="InterPro" id="IPR013783">
    <property type="entry name" value="Ig-like_fold"/>
</dbReference>
<feature type="domain" description="Ig-like" evidence="12">
    <location>
        <begin position="387"/>
        <end position="509"/>
    </location>
</feature>
<evidence type="ECO:0000256" key="8">
    <source>
        <dbReference type="ARBA" id="ARBA00023319"/>
    </source>
</evidence>
<feature type="domain" description="Ig-like" evidence="12">
    <location>
        <begin position="783"/>
        <end position="888"/>
    </location>
</feature>
<dbReference type="InterPro" id="IPR051102">
    <property type="entry name" value="IgSF_V-set/TM_domain"/>
</dbReference>
<keyword evidence="3 11" id="KW-0732">Signal</keyword>
<dbReference type="PANTHER" id="PTHR12207">
    <property type="entry name" value="V-SET AND TRANSMEMBRANE DOMAIN-CONTAINING PROTEIN"/>
    <property type="match status" value="1"/>
</dbReference>
<evidence type="ECO:0000256" key="9">
    <source>
        <dbReference type="SAM" id="MobiDB-lite"/>
    </source>
</evidence>
<feature type="compositionally biased region" description="Polar residues" evidence="9">
    <location>
        <begin position="1099"/>
        <end position="1108"/>
    </location>
</feature>
<dbReference type="CDD" id="cd00096">
    <property type="entry name" value="Ig"/>
    <property type="match status" value="1"/>
</dbReference>
<dbReference type="OMA" id="SKWVNQA"/>
<evidence type="ECO:0000256" key="6">
    <source>
        <dbReference type="ARBA" id="ARBA00023136"/>
    </source>
</evidence>
<feature type="transmembrane region" description="Helical" evidence="10">
    <location>
        <begin position="1042"/>
        <end position="1066"/>
    </location>
</feature>
<feature type="domain" description="Ig-like" evidence="12">
    <location>
        <begin position="629"/>
        <end position="746"/>
    </location>
</feature>
<dbReference type="FunFam" id="2.60.40.10:FF:000191">
    <property type="entry name" value="Immunoglobulin superfamily member 3"/>
    <property type="match status" value="1"/>
</dbReference>
<sequence length="1123" mass="127563">PACCMPLLYCLCFSQRVVTVQKGPLYRVRGYNITIACNVSGYQGPLEQDFQWYIYLPSAPKQEIQIISTKDPSFFYAMYAQRVQSKEIYVERLQGDSVLLHITELQDRDAGEYECHTPNTDERHFGNYNAKMHLSVIPDTLSASMRPQTLDQMEGDPLELTCEVSKSTAQHTHLSVGWYRIARDGQVMEILSLSKDFVLSPGSSYRPRFLTGDVQLGKIGDTTYKLSISRVRPSDQGRLYCEAVEWIQDPDKTWKDISRKQTEQTFAAASESSLAEGMPLQLNCLVNAQNSKNRWFQVIWLFKGVEIASIDPNGVLVLKNEYEERARLGQLQLVKKSSEMYVFNIYQVGLKDKGTYSCKVSEMEKTPTGFLTTRSKLSPGTDVSVKPIESNLQVSVFSNAKQIWEGDTLILHCEVSGAKYPLSVNWWHLRKSGDQAELVAGMDRDGKLSLGPSFQEHSAQGNLRLERKGPTTFILAIYKISAISDRGSYKCEVTEWHTDRSWKQAQETSVVVNPLNLTAVLTARTANIKFTQDFELFCTVSVADKAPVSVTWQFLPTTEKGSYQQLVKLMPDGTIKWGTTTLHFQKKTKLSKSTSSFQLVIHSATEQDEGRYRCDAEVWRKSSFPAGLPTAAVMSNVLPLAVTKLQDTQNKFRLTAAEIECRVLSQTQRDSQLTVAWYFLQPPPADAAPLRIMRTNLSNIIDYGTEFSSPLQKSRFYSERVSNDLFRLHILSVNHGDRGRYYCVVEEWLWLAGSGWYKFGEKESEKTTLEFKLSANHTISSIENEDVTMNCIVQSSDQQASLLSVVWFYKSKHSGRKPLVKVHHKGMVDIVQKNMAGRLQFLRSSSGDFSLVMRNVELGDSGVYYCQVEEWVYKNSNGAWVQQASELSGYTSLTALLPDANLQVHARDSAVVLQEGWEKDIRLDCNFTSKLNSNSSIAFSVRWWRVTGAGREELFSISHNSVFQYGHAINSSVRTRLRFERPGELQYRLMLLKPEVSDSGDYYCHVELWMLGPRQVWHKRSERHSGNNTSTVSSRICSSPSLLRFILSLPLILFLILTAALLYLYVKFRQTNKAPIPSKEERSLWVEMEMPEGAMPVYSSHNNKCSNNQREEELSKLKEGEIE</sequence>
<keyword evidence="14" id="KW-1185">Reference proteome</keyword>